<evidence type="ECO:0000259" key="1">
    <source>
        <dbReference type="Pfam" id="PF07944"/>
    </source>
</evidence>
<comment type="caution">
    <text evidence="4">The sequence shown here is derived from an EMBL/GenBank/DDBJ whole genome shotgun (WGS) entry which is preliminary data.</text>
</comment>
<keyword evidence="4" id="KW-0378">Hydrolase</keyword>
<evidence type="ECO:0000313" key="4">
    <source>
        <dbReference type="EMBL" id="HIU69394.1"/>
    </source>
</evidence>
<dbReference type="InterPro" id="IPR049046">
    <property type="entry name" value="Beta-AFase-like_GH127_middle"/>
</dbReference>
<dbReference type="PANTHER" id="PTHR43465:SF2">
    <property type="entry name" value="DUF1680 DOMAIN PROTEIN (AFU_ORTHOLOGUE AFUA_1G08910)"/>
    <property type="match status" value="1"/>
</dbReference>
<feature type="domain" description="Non-reducing end beta-L-arabinofuranosidase-like GH127 middle" evidence="2">
    <location>
        <begin position="433"/>
        <end position="527"/>
    </location>
</feature>
<reference evidence="4" key="1">
    <citation type="submission" date="2020-10" db="EMBL/GenBank/DDBJ databases">
        <authorList>
            <person name="Gilroy R."/>
        </authorList>
    </citation>
    <scope>NUCLEOTIDE SEQUENCE</scope>
    <source>
        <strain evidence="4">CHK176-6737</strain>
    </source>
</reference>
<dbReference type="Pfam" id="PF20736">
    <property type="entry name" value="Glyco_hydro127M"/>
    <property type="match status" value="1"/>
</dbReference>
<name>A0A9D1SNR4_9FIRM</name>
<protein>
    <submittedName>
        <fullName evidence="4">Glycoside hydrolase family 127 protein</fullName>
    </submittedName>
</protein>
<dbReference type="GO" id="GO:0005975">
    <property type="term" value="P:carbohydrate metabolic process"/>
    <property type="evidence" value="ECO:0007669"/>
    <property type="project" value="InterPro"/>
</dbReference>
<dbReference type="InterPro" id="IPR049174">
    <property type="entry name" value="Beta-AFase-like"/>
</dbReference>
<evidence type="ECO:0000259" key="3">
    <source>
        <dbReference type="Pfam" id="PF20737"/>
    </source>
</evidence>
<evidence type="ECO:0000259" key="2">
    <source>
        <dbReference type="Pfam" id="PF20736"/>
    </source>
</evidence>
<dbReference type="Pfam" id="PF20737">
    <property type="entry name" value="Glyco_hydro127C"/>
    <property type="match status" value="1"/>
</dbReference>
<feature type="domain" description="Non-reducing end beta-L-arabinofuranosidase-like GH127 C-terminal" evidence="3">
    <location>
        <begin position="530"/>
        <end position="639"/>
    </location>
</feature>
<feature type="domain" description="Non-reducing end beta-L-arabinofuranosidase-like GH127 catalytic" evidence="1">
    <location>
        <begin position="15"/>
        <end position="422"/>
    </location>
</feature>
<dbReference type="GO" id="GO:0016787">
    <property type="term" value="F:hydrolase activity"/>
    <property type="evidence" value="ECO:0007669"/>
    <property type="project" value="UniProtKB-KW"/>
</dbReference>
<dbReference type="Pfam" id="PF07944">
    <property type="entry name" value="Beta-AFase-like_GH127_cat"/>
    <property type="match status" value="1"/>
</dbReference>
<dbReference type="Proteomes" id="UP000824125">
    <property type="component" value="Unassembled WGS sequence"/>
</dbReference>
<dbReference type="InterPro" id="IPR008928">
    <property type="entry name" value="6-hairpin_glycosidase_sf"/>
</dbReference>
<dbReference type="EMBL" id="DVNM01000029">
    <property type="protein sequence ID" value="HIU69394.1"/>
    <property type="molecule type" value="Genomic_DNA"/>
</dbReference>
<proteinExistence type="predicted"/>
<dbReference type="SUPFAM" id="SSF48208">
    <property type="entry name" value="Six-hairpin glycosidases"/>
    <property type="match status" value="1"/>
</dbReference>
<reference evidence="4" key="2">
    <citation type="journal article" date="2021" name="PeerJ">
        <title>Extensive microbial diversity within the chicken gut microbiome revealed by metagenomics and culture.</title>
        <authorList>
            <person name="Gilroy R."/>
            <person name="Ravi A."/>
            <person name="Getino M."/>
            <person name="Pursley I."/>
            <person name="Horton D.L."/>
            <person name="Alikhan N.F."/>
            <person name="Baker D."/>
            <person name="Gharbi K."/>
            <person name="Hall N."/>
            <person name="Watson M."/>
            <person name="Adriaenssens E.M."/>
            <person name="Foster-Nyarko E."/>
            <person name="Jarju S."/>
            <person name="Secka A."/>
            <person name="Antonio M."/>
            <person name="Oren A."/>
            <person name="Chaudhuri R.R."/>
            <person name="La Ragione R."/>
            <person name="Hildebrand F."/>
            <person name="Pallen M.J."/>
        </authorList>
    </citation>
    <scope>NUCLEOTIDE SEQUENCE</scope>
    <source>
        <strain evidence="4">CHK176-6737</strain>
    </source>
</reference>
<dbReference type="InterPro" id="IPR012878">
    <property type="entry name" value="Beta-AFase-like_GH127_cat"/>
</dbReference>
<organism evidence="4 5">
    <name type="scientific">Candidatus Scybalenecus merdavium</name>
    <dbReference type="NCBI Taxonomy" id="2840939"/>
    <lineage>
        <taxon>Bacteria</taxon>
        <taxon>Bacillati</taxon>
        <taxon>Bacillota</taxon>
        <taxon>Clostridia</taxon>
        <taxon>Eubacteriales</taxon>
        <taxon>Oscillospiraceae</taxon>
        <taxon>Oscillospiraceae incertae sedis</taxon>
        <taxon>Candidatus Scybalenecus</taxon>
    </lineage>
</organism>
<dbReference type="InterPro" id="IPR049049">
    <property type="entry name" value="Beta-AFase-like_GH127_C"/>
</dbReference>
<sequence length="651" mass="72947">MLTRMERAAKLKNCTIDDGFWSYYVDLVCNTVVPLQEKIFNDAAADTQKSHALDNFRLAAGEKSGSFYGMLFQDSDVYKWLEAAAYALQNRPDAALEQRCDTVIGLICRAQEEDGYLNTYFTLERPNDKWTNLLEGHELYCAGHMIEAACAYFEVTGKNALLQAACRLADHIDRRFGPGKTAGIPGHEEIELALLRLWRVTGEKRYLDLAVYFVNTRGQDPAFFEKEAQKRSWDYFGMDPKDTEYNQSHRPVRRQTEAVGHSVRAMYLYTAMADLAAETNDRSLYDACVRLYENVTGQKMYVTGGIGSTVHGEAFTAAYDLPNDSAYAETCAAIGLVFFVRKMLQISPKGTYADVMERCLYNGVLSGMQRSGDRFFYVNPLEAVQGLSGQARPYSHVLLQRPRWYTCACCPPNLARLLGSLGRYAWGEGDGTVYAHLLLGGEYRAENGAVIGVQSAYPWQGKASFCIRALPENQAELPFTLAVHIPSWCSAFSLCVNGEKAAFPVRDGYCYIARTWRRGDRVELHLQIEPRRVYANAHVRADAGCVCLSRGPLIYCFEACDNGEELHCLRLPRSAAVSECTKDDPVLGRYIELDLPGFRVSGGEALYSFAPPQAESCTLRALPYYLWSNRAPGSMRVWLLETGERPQNDGV</sequence>
<dbReference type="PANTHER" id="PTHR43465">
    <property type="entry name" value="DUF1680 DOMAIN PROTEIN (AFU_ORTHOLOGUE AFUA_1G08910)"/>
    <property type="match status" value="1"/>
</dbReference>
<accession>A0A9D1SNR4</accession>
<dbReference type="AlphaFoldDB" id="A0A9D1SNR4"/>
<gene>
    <name evidence="4" type="ORF">IAD23_05480</name>
</gene>
<evidence type="ECO:0000313" key="5">
    <source>
        <dbReference type="Proteomes" id="UP000824125"/>
    </source>
</evidence>